<reference evidence="1" key="1">
    <citation type="submission" date="2020-11" db="EMBL/GenBank/DDBJ databases">
        <authorList>
            <person name="Tran Van P."/>
        </authorList>
    </citation>
    <scope>NUCLEOTIDE SEQUENCE</scope>
</reference>
<dbReference type="InterPro" id="IPR016024">
    <property type="entry name" value="ARM-type_fold"/>
</dbReference>
<dbReference type="PANTHER" id="PTHR16023">
    <property type="entry name" value="TAX1 BINDING PROTEIN-RELATED"/>
    <property type="match status" value="1"/>
</dbReference>
<dbReference type="InterPro" id="IPR011989">
    <property type="entry name" value="ARM-like"/>
</dbReference>
<dbReference type="GO" id="GO:0070772">
    <property type="term" value="C:PAS complex"/>
    <property type="evidence" value="ECO:0007669"/>
    <property type="project" value="InterPro"/>
</dbReference>
<name>A0A7R8VGP4_TIMDO</name>
<dbReference type="PANTHER" id="PTHR16023:SF0">
    <property type="entry name" value="PROTEIN VAC14 HOMOLOG"/>
    <property type="match status" value="1"/>
</dbReference>
<dbReference type="GO" id="GO:0010008">
    <property type="term" value="C:endosome membrane"/>
    <property type="evidence" value="ECO:0007669"/>
    <property type="project" value="TreeGrafter"/>
</dbReference>
<dbReference type="Gene3D" id="1.25.10.10">
    <property type="entry name" value="Leucine-rich Repeat Variant"/>
    <property type="match status" value="2"/>
</dbReference>
<dbReference type="GO" id="GO:0006661">
    <property type="term" value="P:phosphatidylinositol biosynthetic process"/>
    <property type="evidence" value="ECO:0007669"/>
    <property type="project" value="InterPro"/>
</dbReference>
<sequence length="385" mass="42876">MIWENCVGMYSDGDPAMSGERSGLQTSVKVKAPNTIWTQCIIHKESLASKSKNYSSKAVMSGKDHAPLSSACVRALNDKIYEKRKAAAQEIEKMVKDFSATKNTLQITKLLKVLGQDFALSQNPNTRKGGLIGLAAIAVALGKESSLYTGDLIHPILACFADSDPLVRYYACESLYNVSKVARGSVLVHFTDIFSVLSKLAADPDQKVRSGSEHLDKLMKDIVTESASFDLVGLMPHLRKKIYSNNTFARQFIISWVSVLDAVPDIDLIVFLPEILDGLFRILEDPNKEIQKMCDTVLNEFLRSIKKDPSRVKFDEMINILITHSQAPDELLQFTAITWIKEFVQLSGRKMLPFASGILTAVLPCLSYDTDSRRSILYYTTTFIS</sequence>
<protein>
    <recommendedName>
        <fullName evidence="2">Protein VAC14 homolog</fullName>
    </recommendedName>
</protein>
<gene>
    <name evidence="1" type="ORF">TDIB3V08_LOCUS2724</name>
</gene>
<dbReference type="AlphaFoldDB" id="A0A7R8VGP4"/>
<organism evidence="1">
    <name type="scientific">Timema douglasi</name>
    <name type="common">Walking stick</name>
    <dbReference type="NCBI Taxonomy" id="61478"/>
    <lineage>
        <taxon>Eukaryota</taxon>
        <taxon>Metazoa</taxon>
        <taxon>Ecdysozoa</taxon>
        <taxon>Arthropoda</taxon>
        <taxon>Hexapoda</taxon>
        <taxon>Insecta</taxon>
        <taxon>Pterygota</taxon>
        <taxon>Neoptera</taxon>
        <taxon>Polyneoptera</taxon>
        <taxon>Phasmatodea</taxon>
        <taxon>Timematodea</taxon>
        <taxon>Timematoidea</taxon>
        <taxon>Timematidae</taxon>
        <taxon>Timema</taxon>
    </lineage>
</organism>
<dbReference type="InterPro" id="IPR026825">
    <property type="entry name" value="Vac14"/>
</dbReference>
<evidence type="ECO:0008006" key="2">
    <source>
        <dbReference type="Google" id="ProtNLM"/>
    </source>
</evidence>
<accession>A0A7R8VGP4</accession>
<dbReference type="Pfam" id="PF12755">
    <property type="entry name" value="Vac14_Fab1_bd"/>
    <property type="match status" value="1"/>
</dbReference>
<evidence type="ECO:0000313" key="1">
    <source>
        <dbReference type="EMBL" id="CAD7196373.1"/>
    </source>
</evidence>
<dbReference type="EMBL" id="OA565139">
    <property type="protein sequence ID" value="CAD7196373.1"/>
    <property type="molecule type" value="Genomic_DNA"/>
</dbReference>
<proteinExistence type="predicted"/>
<dbReference type="SUPFAM" id="SSF48371">
    <property type="entry name" value="ARM repeat"/>
    <property type="match status" value="1"/>
</dbReference>